<evidence type="ECO:0000259" key="1">
    <source>
        <dbReference type="Pfam" id="PF11976"/>
    </source>
</evidence>
<dbReference type="InterPro" id="IPR022617">
    <property type="entry name" value="Rad60/SUMO-like_dom"/>
</dbReference>
<dbReference type="Pfam" id="PF11976">
    <property type="entry name" value="Rad60-SLD"/>
    <property type="match status" value="1"/>
</dbReference>
<dbReference type="AlphaFoldDB" id="A0A6I9TW94"/>
<dbReference type="Proteomes" id="UP000504604">
    <property type="component" value="Linkage group LG10"/>
</dbReference>
<organism evidence="2 3">
    <name type="scientific">Sesamum indicum</name>
    <name type="common">Oriental sesame</name>
    <name type="synonym">Sesamum orientale</name>
    <dbReference type="NCBI Taxonomy" id="4182"/>
    <lineage>
        <taxon>Eukaryota</taxon>
        <taxon>Viridiplantae</taxon>
        <taxon>Streptophyta</taxon>
        <taxon>Embryophyta</taxon>
        <taxon>Tracheophyta</taxon>
        <taxon>Spermatophyta</taxon>
        <taxon>Magnoliopsida</taxon>
        <taxon>eudicotyledons</taxon>
        <taxon>Gunneridae</taxon>
        <taxon>Pentapetalae</taxon>
        <taxon>asterids</taxon>
        <taxon>lamiids</taxon>
        <taxon>Lamiales</taxon>
        <taxon>Pedaliaceae</taxon>
        <taxon>Sesamum</taxon>
    </lineage>
</organism>
<gene>
    <name evidence="3" type="primary">LOC105171891</name>
</gene>
<sequence length="153" mass="17086">MYTVSVSREADRRGSVQVSIPARNPLPTEILSEKKIPFATYNNIDQKSGGKAIAMAPENGSKTSQPTAKHQAANHTIKLTVKCNKDGKETFFVAKRNMKIRRLLTYFCHHASLDYRSTRFVLDRRPFSHEKTPNQLGLQDGDQIDALIDGNGA</sequence>
<name>A0A6I9TW94_SESIN</name>
<dbReference type="GeneID" id="105171891"/>
<dbReference type="InParanoid" id="A0A6I9TW94"/>
<dbReference type="PANTHER" id="PTHR10562">
    <property type="entry name" value="SMALL UBIQUITIN-RELATED MODIFIER"/>
    <property type="match status" value="1"/>
</dbReference>
<dbReference type="RefSeq" id="XP_011091450.1">
    <property type="nucleotide sequence ID" value="XM_011093148.2"/>
</dbReference>
<accession>A0A6I9TW94</accession>
<feature type="domain" description="Rad60/SUMO-like" evidence="1">
    <location>
        <begin position="77"/>
        <end position="148"/>
    </location>
</feature>
<evidence type="ECO:0000313" key="2">
    <source>
        <dbReference type="Proteomes" id="UP000504604"/>
    </source>
</evidence>
<dbReference type="OrthoDB" id="442921at2759"/>
<proteinExistence type="predicted"/>
<evidence type="ECO:0000313" key="3">
    <source>
        <dbReference type="RefSeq" id="XP_011091450.1"/>
    </source>
</evidence>
<dbReference type="InterPro" id="IPR029071">
    <property type="entry name" value="Ubiquitin-like_domsf"/>
</dbReference>
<protein>
    <submittedName>
        <fullName evidence="3">Small ubiquitin-related modifier 2</fullName>
    </submittedName>
</protein>
<dbReference type="KEGG" id="sind:105171891"/>
<dbReference type="Gramene" id="SIN_1019018.t">
    <property type="protein sequence ID" value="SIN_1019018.t"/>
    <property type="gene ID" value="SIN_1019018"/>
</dbReference>
<keyword evidence="2" id="KW-1185">Reference proteome</keyword>
<reference evidence="3" key="1">
    <citation type="submission" date="2025-08" db="UniProtKB">
        <authorList>
            <consortium name="RefSeq"/>
        </authorList>
    </citation>
    <scope>IDENTIFICATION</scope>
</reference>
<dbReference type="SUPFAM" id="SSF54236">
    <property type="entry name" value="Ubiquitin-like"/>
    <property type="match status" value="1"/>
</dbReference>
<dbReference type="Gene3D" id="3.10.20.90">
    <property type="entry name" value="Phosphatidylinositol 3-kinase Catalytic Subunit, Chain A, domain 1"/>
    <property type="match status" value="1"/>
</dbReference>